<evidence type="ECO:0008006" key="4">
    <source>
        <dbReference type="Google" id="ProtNLM"/>
    </source>
</evidence>
<keyword evidence="3" id="KW-1185">Reference proteome</keyword>
<reference evidence="2 3" key="1">
    <citation type="submission" date="2023-08" db="EMBL/GenBank/DDBJ databases">
        <title>Black Yeasts Isolated from many extreme environments.</title>
        <authorList>
            <person name="Coleine C."/>
            <person name="Stajich J.E."/>
            <person name="Selbmann L."/>
        </authorList>
    </citation>
    <scope>NUCLEOTIDE SEQUENCE [LARGE SCALE GENOMIC DNA]</scope>
    <source>
        <strain evidence="2 3">CCFEE 5885</strain>
    </source>
</reference>
<protein>
    <recommendedName>
        <fullName evidence="4">Dehydrin</fullName>
    </recommendedName>
</protein>
<evidence type="ECO:0000313" key="3">
    <source>
        <dbReference type="Proteomes" id="UP001345013"/>
    </source>
</evidence>
<feature type="compositionally biased region" description="Gly residues" evidence="1">
    <location>
        <begin position="69"/>
        <end position="126"/>
    </location>
</feature>
<evidence type="ECO:0000313" key="2">
    <source>
        <dbReference type="EMBL" id="KAK5094430.1"/>
    </source>
</evidence>
<feature type="compositionally biased region" description="Basic and acidic residues" evidence="1">
    <location>
        <begin position="264"/>
        <end position="276"/>
    </location>
</feature>
<feature type="compositionally biased region" description="Polar residues" evidence="1">
    <location>
        <begin position="22"/>
        <end position="39"/>
    </location>
</feature>
<organism evidence="2 3">
    <name type="scientific">Lithohypha guttulata</name>
    <dbReference type="NCBI Taxonomy" id="1690604"/>
    <lineage>
        <taxon>Eukaryota</taxon>
        <taxon>Fungi</taxon>
        <taxon>Dikarya</taxon>
        <taxon>Ascomycota</taxon>
        <taxon>Pezizomycotina</taxon>
        <taxon>Eurotiomycetes</taxon>
        <taxon>Chaetothyriomycetidae</taxon>
        <taxon>Chaetothyriales</taxon>
        <taxon>Trichomeriaceae</taxon>
        <taxon>Lithohypha</taxon>
    </lineage>
</organism>
<name>A0ABR0KER3_9EURO</name>
<feature type="compositionally biased region" description="Gly residues" evidence="1">
    <location>
        <begin position="164"/>
        <end position="175"/>
    </location>
</feature>
<dbReference type="EMBL" id="JAVRRG010000034">
    <property type="protein sequence ID" value="KAK5094430.1"/>
    <property type="molecule type" value="Genomic_DNA"/>
</dbReference>
<feature type="compositionally biased region" description="Basic and acidic residues" evidence="1">
    <location>
        <begin position="7"/>
        <end position="21"/>
    </location>
</feature>
<proteinExistence type="predicted"/>
<gene>
    <name evidence="2" type="ORF">LTR24_003585</name>
</gene>
<dbReference type="Proteomes" id="UP001345013">
    <property type="component" value="Unassembled WGS sequence"/>
</dbReference>
<comment type="caution">
    <text evidence="2">The sequence shown here is derived from an EMBL/GenBank/DDBJ whole genome shotgun (WGS) entry which is preliminary data.</text>
</comment>
<sequence length="299" mass="31224">MSGLLNKAKEALSGHKDDNTHNTHSNTYENNPGSSNYGSHDSGAMNKADSRFDSDRDHRNDPTSSVPGQTGGMQQGYGQAGGMQQGYGQSGGMQQGYGTAGGMEPGYGQTGGMQQGGYPSQGGTGSGLSHQAGTTGMVAGSHGQHDEAPIHHETTRDQPRTGEYGAGGAATGAGMMGSRSGRDRKDYTGRARRDSSSSSSSSDDGQGGRISRRKKHGMSDKHRTARGTTGAYGGNEYQRAPTGTSGAYSGNEYDSRTQQSGNYGRDEYDNRGEHGKPSLMDKLNPKKDADGDGKGGFMK</sequence>
<accession>A0ABR0KER3</accession>
<feature type="compositionally biased region" description="Basic and acidic residues" evidence="1">
    <location>
        <begin position="48"/>
        <end position="61"/>
    </location>
</feature>
<feature type="compositionally biased region" description="Basic and acidic residues" evidence="1">
    <location>
        <begin position="283"/>
        <end position="293"/>
    </location>
</feature>
<feature type="region of interest" description="Disordered" evidence="1">
    <location>
        <begin position="1"/>
        <end position="299"/>
    </location>
</feature>
<feature type="compositionally biased region" description="Basic and acidic residues" evidence="1">
    <location>
        <begin position="180"/>
        <end position="195"/>
    </location>
</feature>
<feature type="compositionally biased region" description="Basic and acidic residues" evidence="1">
    <location>
        <begin position="143"/>
        <end position="160"/>
    </location>
</feature>
<evidence type="ECO:0000256" key="1">
    <source>
        <dbReference type="SAM" id="MobiDB-lite"/>
    </source>
</evidence>